<dbReference type="SUPFAM" id="SSF52833">
    <property type="entry name" value="Thioredoxin-like"/>
    <property type="match status" value="1"/>
</dbReference>
<dbReference type="PANTHER" id="PTHR42852">
    <property type="entry name" value="THIOL:DISULFIDE INTERCHANGE PROTEIN DSBE"/>
    <property type="match status" value="1"/>
</dbReference>
<feature type="signal peptide" evidence="1">
    <location>
        <begin position="1"/>
        <end position="18"/>
    </location>
</feature>
<sequence>MARIAMFVVAAMLYQALAAPAALSIEVGEPVPEFGLRTLAGEVISRASLAGRPLLIFFWSTRSSSARHTLPLLNQLAERFGQQGLTVLAINTGQLDSEERARAFWKQHHFHFAAGFDRYLELRQSFGIHHTPTVMLVDAWGIVRYKSRELPGDLEQMMRELYQR</sequence>
<dbReference type="PROSITE" id="PS51352">
    <property type="entry name" value="THIOREDOXIN_2"/>
    <property type="match status" value="1"/>
</dbReference>
<dbReference type="CDD" id="cd02966">
    <property type="entry name" value="TlpA_like_family"/>
    <property type="match status" value="1"/>
</dbReference>
<dbReference type="GO" id="GO:0016209">
    <property type="term" value="F:antioxidant activity"/>
    <property type="evidence" value="ECO:0007669"/>
    <property type="project" value="InterPro"/>
</dbReference>
<gene>
    <name evidence="3" type="ORF">GMST_38450</name>
</gene>
<accession>A0A6V8MND5</accession>
<name>A0A6V8MND5_9BACT</name>
<dbReference type="GO" id="GO:0016491">
    <property type="term" value="F:oxidoreductase activity"/>
    <property type="evidence" value="ECO:0007669"/>
    <property type="project" value="InterPro"/>
</dbReference>
<evidence type="ECO:0000259" key="2">
    <source>
        <dbReference type="PROSITE" id="PS51352"/>
    </source>
</evidence>
<dbReference type="Pfam" id="PF00578">
    <property type="entry name" value="AhpC-TSA"/>
    <property type="match status" value="1"/>
</dbReference>
<protein>
    <recommendedName>
        <fullName evidence="2">Thioredoxin domain-containing protein</fullName>
    </recommendedName>
</protein>
<dbReference type="RefSeq" id="WP_183356314.1">
    <property type="nucleotide sequence ID" value="NZ_BLXX01000015.1"/>
</dbReference>
<feature type="chain" id="PRO_5027960258" description="Thioredoxin domain-containing protein" evidence="1">
    <location>
        <begin position="19"/>
        <end position="164"/>
    </location>
</feature>
<comment type="caution">
    <text evidence="3">The sequence shown here is derived from an EMBL/GenBank/DDBJ whole genome shotgun (WGS) entry which is preliminary data.</text>
</comment>
<dbReference type="InterPro" id="IPR013766">
    <property type="entry name" value="Thioredoxin_domain"/>
</dbReference>
<dbReference type="InterPro" id="IPR000866">
    <property type="entry name" value="AhpC/TSA"/>
</dbReference>
<dbReference type="EMBL" id="BLXX01000015">
    <property type="protein sequence ID" value="GFO61520.1"/>
    <property type="molecule type" value="Genomic_DNA"/>
</dbReference>
<evidence type="ECO:0000256" key="1">
    <source>
        <dbReference type="SAM" id="SignalP"/>
    </source>
</evidence>
<proteinExistence type="predicted"/>
<dbReference type="InterPro" id="IPR050553">
    <property type="entry name" value="Thioredoxin_ResA/DsbE_sf"/>
</dbReference>
<reference evidence="4" key="1">
    <citation type="submission" date="2020-06" db="EMBL/GenBank/DDBJ databases">
        <title>Draft genomic sequence of Geomonas sp. Red330.</title>
        <authorList>
            <person name="Itoh H."/>
            <person name="Zhenxing X."/>
            <person name="Ushijima N."/>
            <person name="Masuda Y."/>
            <person name="Shiratori Y."/>
            <person name="Senoo K."/>
        </authorList>
    </citation>
    <scope>NUCLEOTIDE SEQUENCE [LARGE SCALE GENOMIC DNA]</scope>
    <source>
        <strain evidence="4">Red330</strain>
    </source>
</reference>
<feature type="domain" description="Thioredoxin" evidence="2">
    <location>
        <begin position="25"/>
        <end position="164"/>
    </location>
</feature>
<dbReference type="PANTHER" id="PTHR42852:SF13">
    <property type="entry name" value="PROTEIN DIPZ"/>
    <property type="match status" value="1"/>
</dbReference>
<dbReference type="Gene3D" id="3.40.30.10">
    <property type="entry name" value="Glutaredoxin"/>
    <property type="match status" value="1"/>
</dbReference>
<evidence type="ECO:0000313" key="3">
    <source>
        <dbReference type="EMBL" id="GFO61520.1"/>
    </source>
</evidence>
<keyword evidence="4" id="KW-1185">Reference proteome</keyword>
<evidence type="ECO:0000313" key="4">
    <source>
        <dbReference type="Proteomes" id="UP000556026"/>
    </source>
</evidence>
<dbReference type="Proteomes" id="UP000556026">
    <property type="component" value="Unassembled WGS sequence"/>
</dbReference>
<dbReference type="AlphaFoldDB" id="A0A6V8MND5"/>
<keyword evidence="1" id="KW-0732">Signal</keyword>
<dbReference type="InterPro" id="IPR036249">
    <property type="entry name" value="Thioredoxin-like_sf"/>
</dbReference>
<organism evidence="3 4">
    <name type="scientific">Geomonas silvestris</name>
    <dbReference type="NCBI Taxonomy" id="2740184"/>
    <lineage>
        <taxon>Bacteria</taxon>
        <taxon>Pseudomonadati</taxon>
        <taxon>Thermodesulfobacteriota</taxon>
        <taxon>Desulfuromonadia</taxon>
        <taxon>Geobacterales</taxon>
        <taxon>Geobacteraceae</taxon>
        <taxon>Geomonas</taxon>
    </lineage>
</organism>